<evidence type="ECO:0000256" key="1">
    <source>
        <dbReference type="SAM" id="Coils"/>
    </source>
</evidence>
<keyword evidence="2" id="KW-0732">Signal</keyword>
<dbReference type="Proteomes" id="UP001082703">
    <property type="component" value="Unassembled WGS sequence"/>
</dbReference>
<protein>
    <recommendedName>
        <fullName evidence="5">Outer membrane efflux protein</fullName>
    </recommendedName>
</protein>
<evidence type="ECO:0000313" key="3">
    <source>
        <dbReference type="EMBL" id="MCY1712841.1"/>
    </source>
</evidence>
<feature type="coiled-coil region" evidence="1">
    <location>
        <begin position="307"/>
        <end position="334"/>
    </location>
</feature>
<feature type="coiled-coil region" evidence="1">
    <location>
        <begin position="158"/>
        <end position="209"/>
    </location>
</feature>
<evidence type="ECO:0008006" key="5">
    <source>
        <dbReference type="Google" id="ProtNLM"/>
    </source>
</evidence>
<feature type="signal peptide" evidence="2">
    <location>
        <begin position="1"/>
        <end position="26"/>
    </location>
</feature>
<reference evidence="3 4" key="1">
    <citation type="submission" date="2022-11" db="EMBL/GenBank/DDBJ databases">
        <authorList>
            <person name="Caiyu Z."/>
        </authorList>
    </citation>
    <scope>NUCLEOTIDE SEQUENCE [LARGE SCALE GENOMIC DNA]</scope>
    <source>
        <strain evidence="3 4">YR-4</strain>
    </source>
</reference>
<dbReference type="EMBL" id="JAPOHA010000001">
    <property type="protein sequence ID" value="MCY1712841.1"/>
    <property type="molecule type" value="Genomic_DNA"/>
</dbReference>
<gene>
    <name evidence="3" type="ORF">OUY18_01020</name>
</gene>
<dbReference type="Gene3D" id="1.20.1600.10">
    <property type="entry name" value="Outer membrane efflux proteins (OEP)"/>
    <property type="match status" value="1"/>
</dbReference>
<proteinExistence type="predicted"/>
<evidence type="ECO:0000313" key="4">
    <source>
        <dbReference type="Proteomes" id="UP001082703"/>
    </source>
</evidence>
<accession>A0ABT4BSC4</accession>
<keyword evidence="4" id="KW-1185">Reference proteome</keyword>
<name>A0ABT4BSC4_9FIRM</name>
<evidence type="ECO:0000256" key="2">
    <source>
        <dbReference type="SAM" id="SignalP"/>
    </source>
</evidence>
<sequence length="383" mass="42438">MKKRKSIAAIALAALLSLNTAVPAFADDTTAYTIEYPKVEQTVLGGNLQVSSNDFLLKSLDNQSEIKEKYSQLSDMISKTSSSLAAIIGNPQASEELKTVAQGTNVALSTLSAFLNAQEDISDDDYQLRELQADLADYQLVRTAQSLFSVHYQLQYNLQKLTNTRAVLQNNEKAAQKKYDLKLGTALAVSQAKDALAEMDNSITGLQNQSKEIDTQMNRLLGHSYSDSITFGSMPDPDTSYVNKIDLQKDTAAAQDASYNVQIKQKQRALLGDETIEDRDRKRSIGNLTEAELQNIGASLEKQLHMIQSQQSVLAAAEQKLETAKLSESQAQKKYSFGFMSSMEYDNARNDTFAQDFAVKTASAELFWEIESYKWIVRGLPMS</sequence>
<dbReference type="RefSeq" id="WP_268056849.1">
    <property type="nucleotide sequence ID" value="NZ_JAPOHA010000001.1"/>
</dbReference>
<feature type="chain" id="PRO_5045371720" description="Outer membrane efflux protein" evidence="2">
    <location>
        <begin position="27"/>
        <end position="383"/>
    </location>
</feature>
<comment type="caution">
    <text evidence="3">The sequence shown here is derived from an EMBL/GenBank/DDBJ whole genome shotgun (WGS) entry which is preliminary data.</text>
</comment>
<keyword evidence="1" id="KW-0175">Coiled coil</keyword>
<organism evidence="3 4">
    <name type="scientific">Caproiciproducens galactitolivorans</name>
    <dbReference type="NCBI Taxonomy" id="642589"/>
    <lineage>
        <taxon>Bacteria</taxon>
        <taxon>Bacillati</taxon>
        <taxon>Bacillota</taxon>
        <taxon>Clostridia</taxon>
        <taxon>Eubacteriales</taxon>
        <taxon>Acutalibacteraceae</taxon>
        <taxon>Caproiciproducens</taxon>
    </lineage>
</organism>
<dbReference type="SUPFAM" id="SSF56954">
    <property type="entry name" value="Outer membrane efflux proteins (OEP)"/>
    <property type="match status" value="1"/>
</dbReference>